<dbReference type="InterPro" id="IPR010653">
    <property type="entry name" value="NlpB/DapX"/>
</dbReference>
<feature type="compositionally biased region" description="Polar residues" evidence="1">
    <location>
        <begin position="1"/>
        <end position="11"/>
    </location>
</feature>
<sequence length="411" mass="44500">MKRQSVSSIEGRSNRPARRSLSRAAARSLHYASAALVLATLVSACGTPDPQAIDYKSTGKQPKAPSLAIPPDLLTDPPARTDAPAGGDASLSGYKTSPGTPPIVSPTVLPPSQGLHIERDGSQRWLVVTALPSQQLWERIRAFWQEQGFVLTEDSRQQGVMQTDWLETHARLDQGLIRNTLTMAVNNSYVTGERNRFRTRLEKGPNGATYVFISQQGLHEVLTGMSNDGSQWETRPNDPGLEADYLGRLQRALAEGPKRAAVGPDSMPAPAPAVKGRAKPVAGDEPVVPPPVLPAGVAPTEGGVELAEDYDRAWARVGTALDRANFTVDGRDREHGLYAMRYVDPNDLGTAAQGFWNQVFHGKKEKVATQYAINVRALTPNSTRVSILNAQGQPDNSQLAQRIMRLIVGNL</sequence>
<dbReference type="Proteomes" id="UP001082899">
    <property type="component" value="Unassembled WGS sequence"/>
</dbReference>
<organism evidence="2 3">
    <name type="scientific">Robbsia betulipollinis</name>
    <dbReference type="NCBI Taxonomy" id="2981849"/>
    <lineage>
        <taxon>Bacteria</taxon>
        <taxon>Pseudomonadati</taxon>
        <taxon>Pseudomonadota</taxon>
        <taxon>Betaproteobacteria</taxon>
        <taxon>Burkholderiales</taxon>
        <taxon>Burkholderiaceae</taxon>
        <taxon>Robbsia</taxon>
    </lineage>
</organism>
<comment type="caution">
    <text evidence="2">The sequence shown here is derived from an EMBL/GenBank/DDBJ whole genome shotgun (WGS) entry which is preliminary data.</text>
</comment>
<feature type="region of interest" description="Disordered" evidence="1">
    <location>
        <begin position="1"/>
        <end position="24"/>
    </location>
</feature>
<evidence type="ECO:0000256" key="1">
    <source>
        <dbReference type="SAM" id="MobiDB-lite"/>
    </source>
</evidence>
<dbReference type="EMBL" id="JAPMXC010000001">
    <property type="protein sequence ID" value="MCY0386422.1"/>
    <property type="molecule type" value="Genomic_DNA"/>
</dbReference>
<dbReference type="Gene3D" id="3.30.310.170">
    <property type="entry name" value="Outer membrane protein assembly factor BamC"/>
    <property type="match status" value="1"/>
</dbReference>
<protein>
    <submittedName>
        <fullName evidence="2">Outer membrane protein assembly factor BamC</fullName>
    </submittedName>
</protein>
<dbReference type="Pfam" id="PF06804">
    <property type="entry name" value="Lipoprotein_18"/>
    <property type="match status" value="2"/>
</dbReference>
<keyword evidence="3" id="KW-1185">Reference proteome</keyword>
<feature type="region of interest" description="Disordered" evidence="1">
    <location>
        <begin position="53"/>
        <end position="113"/>
    </location>
</feature>
<name>A0ABT3ZJ14_9BURK</name>
<dbReference type="InterPro" id="IPR042268">
    <property type="entry name" value="BamC_C"/>
</dbReference>
<feature type="region of interest" description="Disordered" evidence="1">
    <location>
        <begin position="257"/>
        <end position="282"/>
    </location>
</feature>
<accession>A0ABT3ZJ14</accession>
<dbReference type="RefSeq" id="WP_267845826.1">
    <property type="nucleotide sequence ID" value="NZ_JAPMXC010000001.1"/>
</dbReference>
<proteinExistence type="predicted"/>
<reference evidence="2" key="1">
    <citation type="submission" date="2022-11" db="EMBL/GenBank/DDBJ databases">
        <title>Robbsia betulipollinis sp. nov., isolated from pollen of birch (Betula pendula).</title>
        <authorList>
            <person name="Shi H."/>
            <person name="Ambika Manirajan B."/>
            <person name="Ratering S."/>
            <person name="Geissler-Plaum R."/>
            <person name="Schnell S."/>
        </authorList>
    </citation>
    <scope>NUCLEOTIDE SEQUENCE</scope>
    <source>
        <strain evidence="2">Bb-Pol-6</strain>
    </source>
</reference>
<evidence type="ECO:0000313" key="3">
    <source>
        <dbReference type="Proteomes" id="UP001082899"/>
    </source>
</evidence>
<gene>
    <name evidence="2" type="primary">bamC</name>
    <name evidence="2" type="ORF">OVY01_04035</name>
</gene>
<evidence type="ECO:0000313" key="2">
    <source>
        <dbReference type="EMBL" id="MCY0386422.1"/>
    </source>
</evidence>